<evidence type="ECO:0000313" key="3">
    <source>
        <dbReference type="Proteomes" id="UP000248889"/>
    </source>
</evidence>
<organism evidence="2 3">
    <name type="scientific">Streptacidiphilus pinicola</name>
    <dbReference type="NCBI Taxonomy" id="2219663"/>
    <lineage>
        <taxon>Bacteria</taxon>
        <taxon>Bacillati</taxon>
        <taxon>Actinomycetota</taxon>
        <taxon>Actinomycetes</taxon>
        <taxon>Kitasatosporales</taxon>
        <taxon>Streptomycetaceae</taxon>
        <taxon>Streptacidiphilus</taxon>
    </lineage>
</organism>
<dbReference type="EMBL" id="QKYN01000084">
    <property type="protein sequence ID" value="RAG83585.1"/>
    <property type="molecule type" value="Genomic_DNA"/>
</dbReference>
<keyword evidence="1" id="KW-0732">Signal</keyword>
<protein>
    <submittedName>
        <fullName evidence="2">Uncharacterized protein</fullName>
    </submittedName>
</protein>
<keyword evidence="3" id="KW-1185">Reference proteome</keyword>
<accession>A0A2X0K2T1</accession>
<evidence type="ECO:0000313" key="2">
    <source>
        <dbReference type="EMBL" id="RAG83585.1"/>
    </source>
</evidence>
<comment type="caution">
    <text evidence="2">The sequence shown here is derived from an EMBL/GenBank/DDBJ whole genome shotgun (WGS) entry which is preliminary data.</text>
</comment>
<name>A0A2X0K2T1_9ACTN</name>
<gene>
    <name evidence="2" type="ORF">DN069_21580</name>
</gene>
<proteinExistence type="predicted"/>
<evidence type="ECO:0000256" key="1">
    <source>
        <dbReference type="SAM" id="SignalP"/>
    </source>
</evidence>
<reference evidence="2 3" key="1">
    <citation type="submission" date="2018-06" db="EMBL/GenBank/DDBJ databases">
        <title>Streptacidiphilus pinicola sp. nov., isolated from pine grove soil.</title>
        <authorList>
            <person name="Roh S.G."/>
            <person name="Park S."/>
            <person name="Kim M.-K."/>
            <person name="Yun B.-R."/>
            <person name="Park J."/>
            <person name="Kim M.J."/>
            <person name="Kim Y.S."/>
            <person name="Kim S.B."/>
        </authorList>
    </citation>
    <scope>NUCLEOTIDE SEQUENCE [LARGE SCALE GENOMIC DNA]</scope>
    <source>
        <strain evidence="2 3">MMS16-CNU450</strain>
    </source>
</reference>
<dbReference type="AlphaFoldDB" id="A0A2X0K2T1"/>
<sequence length="186" mass="18693">MERMRTFMARSSTVAAAASLILVGLAGSSVAAESSVVTVVGDQSSKGGASWAQCPTGTHLIGGGYLGGESQAPVTVSAPSMSHPGMWAAQATYSYVRAYALCDKKSAPTSAVAGSHVTGGGVSYAQCPANTDLIGGGYAARFGYNGLHQTNDVIEADAPSAVHPGAWAAKSSNGAMTAYALCRARD</sequence>
<feature type="signal peptide" evidence="1">
    <location>
        <begin position="1"/>
        <end position="31"/>
    </location>
</feature>
<feature type="chain" id="PRO_5016008672" evidence="1">
    <location>
        <begin position="32"/>
        <end position="186"/>
    </location>
</feature>
<dbReference type="Proteomes" id="UP000248889">
    <property type="component" value="Unassembled WGS sequence"/>
</dbReference>